<dbReference type="InterPro" id="IPR014756">
    <property type="entry name" value="Ig_E-set"/>
</dbReference>
<dbReference type="SMART" id="SM00257">
    <property type="entry name" value="LysM"/>
    <property type="match status" value="1"/>
</dbReference>
<keyword evidence="2" id="KW-0472">Membrane</keyword>
<proteinExistence type="predicted"/>
<name>A0A6U6E2S7_GUITH</name>
<dbReference type="EMBL" id="HBKN01051283">
    <property type="protein sequence ID" value="CAE2341993.1"/>
    <property type="molecule type" value="Transcribed_RNA"/>
</dbReference>
<organism evidence="4">
    <name type="scientific">Guillardia theta</name>
    <name type="common">Cryptophyte</name>
    <name type="synonym">Cryptomonas phi</name>
    <dbReference type="NCBI Taxonomy" id="55529"/>
    <lineage>
        <taxon>Eukaryota</taxon>
        <taxon>Cryptophyceae</taxon>
        <taxon>Pyrenomonadales</taxon>
        <taxon>Geminigeraceae</taxon>
        <taxon>Guillardia</taxon>
    </lineage>
</organism>
<evidence type="ECO:0000259" key="3">
    <source>
        <dbReference type="PROSITE" id="PS51782"/>
    </source>
</evidence>
<dbReference type="Pfam" id="PF01476">
    <property type="entry name" value="LysM"/>
    <property type="match status" value="1"/>
</dbReference>
<gene>
    <name evidence="4" type="ORF">GTHE00462_LOCUS39967</name>
    <name evidence="5" type="ORF">GTHE00462_LOCUS39973</name>
    <name evidence="6" type="ORF">GTHE00462_LOCUS39981</name>
    <name evidence="7" type="ORF">GTHE00462_LOCUS39989</name>
</gene>
<dbReference type="Gene3D" id="3.10.350.10">
    <property type="entry name" value="LysM domain"/>
    <property type="match status" value="1"/>
</dbReference>
<keyword evidence="2" id="KW-0812">Transmembrane</keyword>
<keyword evidence="2" id="KW-1133">Transmembrane helix</keyword>
<feature type="domain" description="LysM" evidence="3">
    <location>
        <begin position="207"/>
        <end position="252"/>
    </location>
</feature>
<dbReference type="Gene3D" id="2.60.40.10">
    <property type="entry name" value="Immunoglobulins"/>
    <property type="match status" value="1"/>
</dbReference>
<dbReference type="Pfam" id="PF01833">
    <property type="entry name" value="TIG"/>
    <property type="match status" value="1"/>
</dbReference>
<dbReference type="InterPro" id="IPR018392">
    <property type="entry name" value="LysM"/>
</dbReference>
<protein>
    <recommendedName>
        <fullName evidence="3">LysM domain-containing protein</fullName>
    </recommendedName>
</protein>
<dbReference type="AlphaFoldDB" id="A0A6U6E2S7"/>
<dbReference type="EMBL" id="HBKN01051271">
    <property type="protein sequence ID" value="CAE2341985.1"/>
    <property type="molecule type" value="Transcribed_RNA"/>
</dbReference>
<dbReference type="EMBL" id="HBKN01051249">
    <property type="protein sequence ID" value="CAE2341971.1"/>
    <property type="molecule type" value="Transcribed_RNA"/>
</dbReference>
<evidence type="ECO:0000313" key="4">
    <source>
        <dbReference type="EMBL" id="CAE2341971.1"/>
    </source>
</evidence>
<reference evidence="4" key="1">
    <citation type="submission" date="2021-01" db="EMBL/GenBank/DDBJ databases">
        <authorList>
            <person name="Corre E."/>
            <person name="Pelletier E."/>
            <person name="Niang G."/>
            <person name="Scheremetjew M."/>
            <person name="Finn R."/>
            <person name="Kale V."/>
            <person name="Holt S."/>
            <person name="Cochrane G."/>
            <person name="Meng A."/>
            <person name="Brown T."/>
            <person name="Cohen L."/>
        </authorList>
    </citation>
    <scope>NUCLEOTIDE SEQUENCE</scope>
    <source>
        <strain evidence="4">CCMP 2712</strain>
    </source>
</reference>
<dbReference type="InterPro" id="IPR013783">
    <property type="entry name" value="Ig-like_fold"/>
</dbReference>
<evidence type="ECO:0000256" key="1">
    <source>
        <dbReference type="SAM" id="MobiDB-lite"/>
    </source>
</evidence>
<dbReference type="SUPFAM" id="SSF81296">
    <property type="entry name" value="E set domains"/>
    <property type="match status" value="1"/>
</dbReference>
<dbReference type="EMBL" id="HBKN01051260">
    <property type="protein sequence ID" value="CAE2341977.1"/>
    <property type="molecule type" value="Transcribed_RNA"/>
</dbReference>
<evidence type="ECO:0000256" key="2">
    <source>
        <dbReference type="SAM" id="Phobius"/>
    </source>
</evidence>
<feature type="compositionally biased region" description="Basic and acidic residues" evidence="1">
    <location>
        <begin position="636"/>
        <end position="645"/>
    </location>
</feature>
<dbReference type="InterPro" id="IPR002909">
    <property type="entry name" value="IPT_dom"/>
</dbReference>
<dbReference type="CDD" id="cd00603">
    <property type="entry name" value="IPT_PCSR"/>
    <property type="match status" value="1"/>
</dbReference>
<accession>A0A6U6E2S7</accession>
<evidence type="ECO:0000313" key="7">
    <source>
        <dbReference type="EMBL" id="CAE2341993.1"/>
    </source>
</evidence>
<evidence type="ECO:0000313" key="6">
    <source>
        <dbReference type="EMBL" id="CAE2341985.1"/>
    </source>
</evidence>
<dbReference type="InterPro" id="IPR036779">
    <property type="entry name" value="LysM_dom_sf"/>
</dbReference>
<evidence type="ECO:0000313" key="5">
    <source>
        <dbReference type="EMBL" id="CAE2341977.1"/>
    </source>
</evidence>
<feature type="region of interest" description="Disordered" evidence="1">
    <location>
        <begin position="627"/>
        <end position="651"/>
    </location>
</feature>
<sequence>MNRQARRQGVTGASVILALHGQCGRSWMLRIFFAITVLQLLVVIRWGQDEMRREQEAIQAIGRTIVDERSLVKRAQEASEKLKQQRLARLIDPFQSPLPSSSHEAASALFSVLRKWWQGAAMDPSMVEDSDSCLARSSQQDLLLAVSSTAVTVEGPDYGGGIVTWKFPEEAEDEEEAIYCVFGRIKRPARVDVAGGNKVVSCQAPPHVHYLQQAESLRSVAATYGMTIDDILRLNVNIGDPNKVFLGQKIALSEEQTPMFLAHPRLSASSRHYYRYISVELESIRPHSSLLRGGETLTLRGSGFVSSTEPCRSVCRVGNLRIVANVVSSSEMTCVVPSRWRVNTVESSGRSSEGTGDSCLGEVSCGQAAVEVSMNGKDFTRSGLFLTYSRAPICLLPMLEKGQLLKRYRLLKSHVVLPVWSSEHGEETESILRLVKRWKSVKGVAGVSLVTSLPLPLGLEGVNVIQQDSSSWVKSATRTLSVGEETALLRMLLCLGLEHMKGEEEIDYLTVASPYALVRNDLSIALSSLEAEAAGKFSLIGSASFVPLHLEAGGANGGEDASSIKLPASSQSVAFVSFPMSAVRSICKSQDSLTSPLNLLRNNRTRLVDASSAVTAQVENGRGGFLGMWKSSSGKRPGEERDRTARASGDLEAPGPNLFDYANWALRIC</sequence>
<dbReference type="PROSITE" id="PS51782">
    <property type="entry name" value="LYSM"/>
    <property type="match status" value="1"/>
</dbReference>
<feature type="transmembrane region" description="Helical" evidence="2">
    <location>
        <begin position="27"/>
        <end position="47"/>
    </location>
</feature>